<feature type="domain" description="Acyl-CoA dehydrogenase/oxidase C-terminal" evidence="6">
    <location>
        <begin position="222"/>
        <end position="362"/>
    </location>
</feature>
<gene>
    <name evidence="8" type="ORF">BST23_17930</name>
</gene>
<dbReference type="CDD" id="cd00567">
    <property type="entry name" value="ACAD"/>
    <property type="match status" value="1"/>
</dbReference>
<keyword evidence="5" id="KW-0560">Oxidoreductase</keyword>
<evidence type="ECO:0000256" key="5">
    <source>
        <dbReference type="ARBA" id="ARBA00023002"/>
    </source>
</evidence>
<keyword evidence="4" id="KW-0274">FAD</keyword>
<name>A0A1X0CU10_9MYCO</name>
<dbReference type="GO" id="GO:0003995">
    <property type="term" value="F:acyl-CoA dehydrogenase activity"/>
    <property type="evidence" value="ECO:0007669"/>
    <property type="project" value="TreeGrafter"/>
</dbReference>
<evidence type="ECO:0000256" key="3">
    <source>
        <dbReference type="ARBA" id="ARBA00022630"/>
    </source>
</evidence>
<dbReference type="InterPro" id="IPR013786">
    <property type="entry name" value="AcylCoA_DH/ox_N"/>
</dbReference>
<dbReference type="Gene3D" id="1.20.140.10">
    <property type="entry name" value="Butyryl-CoA Dehydrogenase, subunit A, domain 3"/>
    <property type="match status" value="1"/>
</dbReference>
<dbReference type="EMBL" id="MVHP01000022">
    <property type="protein sequence ID" value="ORA63691.1"/>
    <property type="molecule type" value="Genomic_DNA"/>
</dbReference>
<comment type="similarity">
    <text evidence="2">Belongs to the acyl-CoA dehydrogenase family.</text>
</comment>
<dbReference type="Gene3D" id="1.10.540.10">
    <property type="entry name" value="Acyl-CoA dehydrogenase/oxidase, N-terminal domain"/>
    <property type="match status" value="1"/>
</dbReference>
<dbReference type="OrthoDB" id="8677713at2"/>
<dbReference type="InterPro" id="IPR036250">
    <property type="entry name" value="AcylCo_DH-like_C"/>
</dbReference>
<dbReference type="SUPFAM" id="SSF56645">
    <property type="entry name" value="Acyl-CoA dehydrogenase NM domain-like"/>
    <property type="match status" value="1"/>
</dbReference>
<comment type="cofactor">
    <cofactor evidence="1">
        <name>FAD</name>
        <dbReference type="ChEBI" id="CHEBI:57692"/>
    </cofactor>
</comment>
<dbReference type="SUPFAM" id="SSF47203">
    <property type="entry name" value="Acyl-CoA dehydrogenase C-terminal domain-like"/>
    <property type="match status" value="1"/>
</dbReference>
<dbReference type="GO" id="GO:0050660">
    <property type="term" value="F:flavin adenine dinucleotide binding"/>
    <property type="evidence" value="ECO:0007669"/>
    <property type="project" value="InterPro"/>
</dbReference>
<evidence type="ECO:0000313" key="9">
    <source>
        <dbReference type="Proteomes" id="UP000192772"/>
    </source>
</evidence>
<feature type="domain" description="Acyl-CoA dehydrogenase/oxidase N-terminal" evidence="7">
    <location>
        <begin position="7"/>
        <end position="117"/>
    </location>
</feature>
<comment type="caution">
    <text evidence="8">The sequence shown here is derived from an EMBL/GenBank/DDBJ whole genome shotgun (WGS) entry which is preliminary data.</text>
</comment>
<keyword evidence="3" id="KW-0285">Flavoprotein</keyword>
<reference evidence="8 9" key="1">
    <citation type="submission" date="2017-02" db="EMBL/GenBank/DDBJ databases">
        <title>The new phylogeny of genus Mycobacterium.</title>
        <authorList>
            <person name="Tortoli E."/>
            <person name="Trovato A."/>
            <person name="Cirillo D.M."/>
        </authorList>
    </citation>
    <scope>NUCLEOTIDE SEQUENCE [LARGE SCALE GENOMIC DNA]</scope>
    <source>
        <strain evidence="8 9">FI-09383</strain>
    </source>
</reference>
<evidence type="ECO:0000256" key="1">
    <source>
        <dbReference type="ARBA" id="ARBA00001974"/>
    </source>
</evidence>
<sequence length="364" mass="38647">MDFRYSTEQLDFRESLRGLLSEAAPPARVREVAAAHGLDERLWQQLCSEAELPALHVPPECGGAGGTLVEAAIVFEELGRALTPVPLAGTVFTIEAVLRMGDDEQRRRLLPGLLTGELIGAFAATAPDATDPSTTTVRAVGADGRVDLSGECSPVLHGRIADVFVVPAAQRDGSLGWYLVTADAPGVTVAPLSSFDTTRPVARVTLRQAPAEALALCEGWQRVLDVARVLLAAEMLGGAEACLALSVDYACSRRQFGRPIGSFQAVKHACAEMMIEIDATRVAVMFAAMSATDPEELAITAPLVKAQAADTFAMCAGSAMQVHGGIAFTWEHGIHMYFRRAKTTQALFGSSTHHRALLADRAGL</sequence>
<dbReference type="Gene3D" id="2.40.110.10">
    <property type="entry name" value="Butyryl-CoA Dehydrogenase, subunit A, domain 2"/>
    <property type="match status" value="1"/>
</dbReference>
<accession>A0A1X0CU10</accession>
<dbReference type="InterPro" id="IPR046373">
    <property type="entry name" value="Acyl-CoA_Oxase/DH_mid-dom_sf"/>
</dbReference>
<dbReference type="InterPro" id="IPR009075">
    <property type="entry name" value="AcylCo_DH/oxidase_C"/>
</dbReference>
<dbReference type="STRING" id="81858.BST23_17930"/>
<dbReference type="RefSeq" id="WP_083043381.1">
    <property type="nucleotide sequence ID" value="NZ_MVHP01000022.1"/>
</dbReference>
<dbReference type="InterPro" id="IPR037069">
    <property type="entry name" value="AcylCoA_DH/ox_N_sf"/>
</dbReference>
<dbReference type="AlphaFoldDB" id="A0A1X0CU10"/>
<dbReference type="PANTHER" id="PTHR43884">
    <property type="entry name" value="ACYL-COA DEHYDROGENASE"/>
    <property type="match status" value="1"/>
</dbReference>
<proteinExistence type="inferred from homology"/>
<evidence type="ECO:0000313" key="8">
    <source>
        <dbReference type="EMBL" id="ORA63691.1"/>
    </source>
</evidence>
<protein>
    <submittedName>
        <fullName evidence="8">Acyl-CoA dehydrogenase</fullName>
    </submittedName>
</protein>
<evidence type="ECO:0000256" key="2">
    <source>
        <dbReference type="ARBA" id="ARBA00009347"/>
    </source>
</evidence>
<evidence type="ECO:0000256" key="4">
    <source>
        <dbReference type="ARBA" id="ARBA00022827"/>
    </source>
</evidence>
<evidence type="ECO:0000259" key="6">
    <source>
        <dbReference type="Pfam" id="PF00441"/>
    </source>
</evidence>
<dbReference type="PANTHER" id="PTHR43884:SF20">
    <property type="entry name" value="ACYL-COA DEHYDROGENASE FADE28"/>
    <property type="match status" value="1"/>
</dbReference>
<dbReference type="Pfam" id="PF00441">
    <property type="entry name" value="Acyl-CoA_dh_1"/>
    <property type="match status" value="1"/>
</dbReference>
<dbReference type="InterPro" id="IPR009100">
    <property type="entry name" value="AcylCoA_DH/oxidase_NM_dom_sf"/>
</dbReference>
<organism evidence="8 9">
    <name type="scientific">Mycolicibacterium elephantis</name>
    <dbReference type="NCBI Taxonomy" id="81858"/>
    <lineage>
        <taxon>Bacteria</taxon>
        <taxon>Bacillati</taxon>
        <taxon>Actinomycetota</taxon>
        <taxon>Actinomycetes</taxon>
        <taxon>Mycobacteriales</taxon>
        <taxon>Mycobacteriaceae</taxon>
        <taxon>Mycolicibacterium</taxon>
    </lineage>
</organism>
<dbReference type="Pfam" id="PF02771">
    <property type="entry name" value="Acyl-CoA_dh_N"/>
    <property type="match status" value="1"/>
</dbReference>
<dbReference type="Proteomes" id="UP000192772">
    <property type="component" value="Unassembled WGS sequence"/>
</dbReference>
<evidence type="ECO:0000259" key="7">
    <source>
        <dbReference type="Pfam" id="PF02771"/>
    </source>
</evidence>